<reference evidence="3" key="1">
    <citation type="journal article" date="2019" name="Int. J. Syst. Evol. Microbiol.">
        <title>The Global Catalogue of Microorganisms (GCM) 10K type strain sequencing project: providing services to taxonomists for standard genome sequencing and annotation.</title>
        <authorList>
            <consortium name="The Broad Institute Genomics Platform"/>
            <consortium name="The Broad Institute Genome Sequencing Center for Infectious Disease"/>
            <person name="Wu L."/>
            <person name="Ma J."/>
        </authorList>
    </citation>
    <scope>NUCLEOTIDE SEQUENCE [LARGE SCALE GENOMIC DNA]</scope>
    <source>
        <strain evidence="3">CGMCC 1.15772</strain>
    </source>
</reference>
<dbReference type="SUPFAM" id="SSF55008">
    <property type="entry name" value="HMA, heavy metal-associated domain"/>
    <property type="match status" value="1"/>
</dbReference>
<sequence length="99" mass="10027">MTLQNRVVGGPHNKAFGAAVSRPSYAYAGGMILLDISGMSCGHCERAVKEALLAVPGVQSAEVSQPQGQATVSGDVNPTALIAAVQAAGYQAVEQGSRS</sequence>
<evidence type="ECO:0000313" key="2">
    <source>
        <dbReference type="EMBL" id="MFC6592828.1"/>
    </source>
</evidence>
<dbReference type="PROSITE" id="PS50846">
    <property type="entry name" value="HMA_2"/>
    <property type="match status" value="1"/>
</dbReference>
<protein>
    <submittedName>
        <fullName evidence="2">Heavy-metal-associated domain-containing protein</fullName>
    </submittedName>
</protein>
<dbReference type="EMBL" id="JBHSWD010000002">
    <property type="protein sequence ID" value="MFC6592828.1"/>
    <property type="molecule type" value="Genomic_DNA"/>
</dbReference>
<comment type="caution">
    <text evidence="2">The sequence shown here is derived from an EMBL/GenBank/DDBJ whole genome shotgun (WGS) entry which is preliminary data.</text>
</comment>
<dbReference type="InterPro" id="IPR006121">
    <property type="entry name" value="HMA_dom"/>
</dbReference>
<name>A0ABW1YEQ9_9DEIO</name>
<dbReference type="RefSeq" id="WP_380084014.1">
    <property type="nucleotide sequence ID" value="NZ_JBHSWD010000002.1"/>
</dbReference>
<dbReference type="Proteomes" id="UP001596297">
    <property type="component" value="Unassembled WGS sequence"/>
</dbReference>
<dbReference type="CDD" id="cd00371">
    <property type="entry name" value="HMA"/>
    <property type="match status" value="1"/>
</dbReference>
<gene>
    <name evidence="2" type="ORF">ACFP81_13035</name>
</gene>
<dbReference type="Gene3D" id="3.30.70.100">
    <property type="match status" value="1"/>
</dbReference>
<keyword evidence="3" id="KW-1185">Reference proteome</keyword>
<accession>A0ABW1YEQ9</accession>
<organism evidence="2 3">
    <name type="scientific">Deinococcus lacus</name>
    <dbReference type="NCBI Taxonomy" id="392561"/>
    <lineage>
        <taxon>Bacteria</taxon>
        <taxon>Thermotogati</taxon>
        <taxon>Deinococcota</taxon>
        <taxon>Deinococci</taxon>
        <taxon>Deinococcales</taxon>
        <taxon>Deinococcaceae</taxon>
        <taxon>Deinococcus</taxon>
    </lineage>
</organism>
<evidence type="ECO:0000313" key="3">
    <source>
        <dbReference type="Proteomes" id="UP001596297"/>
    </source>
</evidence>
<proteinExistence type="predicted"/>
<dbReference type="Pfam" id="PF00403">
    <property type="entry name" value="HMA"/>
    <property type="match status" value="1"/>
</dbReference>
<feature type="domain" description="HMA" evidence="1">
    <location>
        <begin position="30"/>
        <end position="93"/>
    </location>
</feature>
<evidence type="ECO:0000259" key="1">
    <source>
        <dbReference type="PROSITE" id="PS50846"/>
    </source>
</evidence>
<dbReference type="InterPro" id="IPR036163">
    <property type="entry name" value="HMA_dom_sf"/>
</dbReference>